<sequence>MRLYADAVGGVQVREPEGGHRGDQARAAGPVPTDLDPVARDAFAIGGVDDPRGEPEDALRDLIEKVPSGRSGVCGIRVRSFQDQSEW</sequence>
<name>A0ABN2KLM0_9MICO</name>
<feature type="region of interest" description="Disordered" evidence="1">
    <location>
        <begin position="1"/>
        <end position="37"/>
    </location>
</feature>
<accession>A0ABN2KLM0</accession>
<feature type="compositionally biased region" description="Basic and acidic residues" evidence="1">
    <location>
        <begin position="14"/>
        <end position="24"/>
    </location>
</feature>
<comment type="caution">
    <text evidence="2">The sequence shown here is derived from an EMBL/GenBank/DDBJ whole genome shotgun (WGS) entry which is preliminary data.</text>
</comment>
<dbReference type="EMBL" id="BAAAPN010000044">
    <property type="protein sequence ID" value="GAA1758477.1"/>
    <property type="molecule type" value="Genomic_DNA"/>
</dbReference>
<evidence type="ECO:0000313" key="2">
    <source>
        <dbReference type="EMBL" id="GAA1758477.1"/>
    </source>
</evidence>
<keyword evidence="3" id="KW-1185">Reference proteome</keyword>
<dbReference type="Proteomes" id="UP001501475">
    <property type="component" value="Unassembled WGS sequence"/>
</dbReference>
<evidence type="ECO:0000256" key="1">
    <source>
        <dbReference type="SAM" id="MobiDB-lite"/>
    </source>
</evidence>
<evidence type="ECO:0000313" key="3">
    <source>
        <dbReference type="Proteomes" id="UP001501475"/>
    </source>
</evidence>
<reference evidence="2 3" key="1">
    <citation type="journal article" date="2019" name="Int. J. Syst. Evol. Microbiol.">
        <title>The Global Catalogue of Microorganisms (GCM) 10K type strain sequencing project: providing services to taxonomists for standard genome sequencing and annotation.</title>
        <authorList>
            <consortium name="The Broad Institute Genomics Platform"/>
            <consortium name="The Broad Institute Genome Sequencing Center for Infectious Disease"/>
            <person name="Wu L."/>
            <person name="Ma J."/>
        </authorList>
    </citation>
    <scope>NUCLEOTIDE SEQUENCE [LARGE SCALE GENOMIC DNA]</scope>
    <source>
        <strain evidence="2 3">JCM 15591</strain>
    </source>
</reference>
<gene>
    <name evidence="2" type="ORF">GCM10009810_17580</name>
</gene>
<proteinExistence type="predicted"/>
<organism evidence="2 3">
    <name type="scientific">Nostocoides vanveenii</name>
    <dbReference type="NCBI Taxonomy" id="330835"/>
    <lineage>
        <taxon>Bacteria</taxon>
        <taxon>Bacillati</taxon>
        <taxon>Actinomycetota</taxon>
        <taxon>Actinomycetes</taxon>
        <taxon>Micrococcales</taxon>
        <taxon>Intrasporangiaceae</taxon>
        <taxon>Nostocoides</taxon>
    </lineage>
</organism>
<protein>
    <submittedName>
        <fullName evidence="2">Uncharacterized protein</fullName>
    </submittedName>
</protein>